<organism evidence="3 4">
    <name type="scientific">Paenibacillus flagellatus</name>
    <dbReference type="NCBI Taxonomy" id="2211139"/>
    <lineage>
        <taxon>Bacteria</taxon>
        <taxon>Bacillati</taxon>
        <taxon>Bacillota</taxon>
        <taxon>Bacilli</taxon>
        <taxon>Bacillales</taxon>
        <taxon>Paenibacillaceae</taxon>
        <taxon>Paenibacillus</taxon>
    </lineage>
</organism>
<feature type="transmembrane region" description="Helical" evidence="1">
    <location>
        <begin position="182"/>
        <end position="207"/>
    </location>
</feature>
<dbReference type="InterPro" id="IPR052372">
    <property type="entry name" value="YpjD/HemX"/>
</dbReference>
<protein>
    <submittedName>
        <fullName evidence="3">Cytochrome C assembly protein</fullName>
    </submittedName>
</protein>
<dbReference type="AlphaFoldDB" id="A0A2V5KML2"/>
<feature type="transmembrane region" description="Helical" evidence="1">
    <location>
        <begin position="213"/>
        <end position="232"/>
    </location>
</feature>
<comment type="caution">
    <text evidence="3">The sequence shown here is derived from an EMBL/GenBank/DDBJ whole genome shotgun (WGS) entry which is preliminary data.</text>
</comment>
<dbReference type="GO" id="GO:0017004">
    <property type="term" value="P:cytochrome complex assembly"/>
    <property type="evidence" value="ECO:0007669"/>
    <property type="project" value="InterPro"/>
</dbReference>
<gene>
    <name evidence="3" type="ORF">DLM86_22300</name>
</gene>
<keyword evidence="1" id="KW-1133">Transmembrane helix</keyword>
<feature type="transmembrane region" description="Helical" evidence="1">
    <location>
        <begin position="6"/>
        <end position="24"/>
    </location>
</feature>
<reference evidence="3 4" key="1">
    <citation type="submission" date="2018-05" db="EMBL/GenBank/DDBJ databases">
        <title>Paenibacillus flagellatus sp. nov., isolated from selenium mineral soil.</title>
        <authorList>
            <person name="Dai X."/>
        </authorList>
    </citation>
    <scope>NUCLEOTIDE SEQUENCE [LARGE SCALE GENOMIC DNA]</scope>
    <source>
        <strain evidence="3 4">DXL2</strain>
    </source>
</reference>
<dbReference type="OrthoDB" id="2417400at2"/>
<dbReference type="Proteomes" id="UP000247476">
    <property type="component" value="Unassembled WGS sequence"/>
</dbReference>
<accession>A0A2V5KML2</accession>
<dbReference type="InterPro" id="IPR002541">
    <property type="entry name" value="Cyt_c_assembly"/>
</dbReference>
<feature type="transmembrane region" description="Helical" evidence="1">
    <location>
        <begin position="93"/>
        <end position="111"/>
    </location>
</feature>
<dbReference type="Pfam" id="PF01578">
    <property type="entry name" value="Cytochrom_C_asm"/>
    <property type="match status" value="1"/>
</dbReference>
<evidence type="ECO:0000259" key="2">
    <source>
        <dbReference type="Pfam" id="PF01578"/>
    </source>
</evidence>
<dbReference type="GO" id="GO:0020037">
    <property type="term" value="F:heme binding"/>
    <property type="evidence" value="ECO:0007669"/>
    <property type="project" value="InterPro"/>
</dbReference>
<feature type="transmembrane region" description="Helical" evidence="1">
    <location>
        <begin position="36"/>
        <end position="56"/>
    </location>
</feature>
<dbReference type="EMBL" id="QJVJ01000010">
    <property type="protein sequence ID" value="PYI52207.1"/>
    <property type="molecule type" value="Genomic_DNA"/>
</dbReference>
<dbReference type="PANTHER" id="PTHR38034:SF1">
    <property type="entry name" value="INNER MEMBRANE PROTEIN YPJD"/>
    <property type="match status" value="1"/>
</dbReference>
<feature type="transmembrane region" description="Helical" evidence="1">
    <location>
        <begin position="62"/>
        <end position="81"/>
    </location>
</feature>
<dbReference type="PANTHER" id="PTHR38034">
    <property type="entry name" value="INNER MEMBRANE PROTEIN YPJD"/>
    <property type="match status" value="1"/>
</dbReference>
<evidence type="ECO:0000313" key="3">
    <source>
        <dbReference type="EMBL" id="PYI52207.1"/>
    </source>
</evidence>
<feature type="transmembrane region" description="Helical" evidence="1">
    <location>
        <begin position="244"/>
        <end position="267"/>
    </location>
</feature>
<keyword evidence="1" id="KW-0472">Membrane</keyword>
<feature type="transmembrane region" description="Helical" evidence="1">
    <location>
        <begin position="131"/>
        <end position="156"/>
    </location>
</feature>
<proteinExistence type="predicted"/>
<evidence type="ECO:0000313" key="4">
    <source>
        <dbReference type="Proteomes" id="UP000247476"/>
    </source>
</evidence>
<sequence>MLSNTWIYDAILYIYALSLLFSFSDVATKNRSAKRMGTGLLAFVWLLQSAFIVYRIQEHQYMPVLTMFEALFFYSWVLVAVSLMMNWFLRLDLLVFLVNVAGFAILALNFFSDPSVTPISEQWEARDELVFIHITLAIASYAAFLIAALLSGMYLFMHRKLKGKRWSAVMTRFPSLDKIEGYTYRAVLIGIPLLLSSVALGIAKIALDGDARLLADPKVLSSLFSVAVYAFYLQQRMTAKQPGFMLAFWNLAAFTVVVINFSLFNVYSGFHQWIWM</sequence>
<keyword evidence="4" id="KW-1185">Reference proteome</keyword>
<name>A0A2V5KML2_9BACL</name>
<evidence type="ECO:0000256" key="1">
    <source>
        <dbReference type="SAM" id="Phobius"/>
    </source>
</evidence>
<dbReference type="RefSeq" id="WP_110842280.1">
    <property type="nucleotide sequence ID" value="NZ_QJVJ01000010.1"/>
</dbReference>
<feature type="domain" description="Cytochrome c assembly protein" evidence="2">
    <location>
        <begin position="66"/>
        <end position="271"/>
    </location>
</feature>
<keyword evidence="1" id="KW-0812">Transmembrane</keyword>